<evidence type="ECO:0000313" key="1">
    <source>
        <dbReference type="EMBL" id="KAB7513624.1"/>
    </source>
</evidence>
<dbReference type="OrthoDB" id="223819at2157"/>
<proteinExistence type="predicted"/>
<reference evidence="1 2" key="1">
    <citation type="submission" date="2019-10" db="EMBL/GenBank/DDBJ databases">
        <title>Unraveling microbial dark matter from salterns through culturing: the case of the genus Halosegnis.</title>
        <authorList>
            <person name="Duran-Viseras A."/>
            <person name="Andrei A.-S."/>
            <person name="Vera-Gargallo B."/>
            <person name="Ghai R."/>
            <person name="Sanchez-Porro C."/>
            <person name="Ventosa A."/>
        </authorList>
    </citation>
    <scope>NUCLEOTIDE SEQUENCE [LARGE SCALE GENOMIC DNA]</scope>
    <source>
        <strain evidence="1 2">F17-44</strain>
        <plasmid evidence="1">unnamed1</plasmid>
    </source>
</reference>
<comment type="caution">
    <text evidence="1">The sequence shown here is derived from an EMBL/GenBank/DDBJ whole genome shotgun (WGS) entry which is preliminary data.</text>
</comment>
<protein>
    <submittedName>
        <fullName evidence="1">Uncharacterized protein</fullName>
    </submittedName>
</protein>
<name>A0A5N5U524_9EURY</name>
<accession>A0A5N5U524</accession>
<dbReference type="GeneID" id="67212944"/>
<sequence>MSDSHLRRLHELNREYPAVDRSTLYREYHLQRFDMLNSEDAIPQLLFHIVPESALDGSRLVDITELEELPVPATCRPSFRPDRLFEHADPTWNHIVARYENRKDLSSVATLYDTGIYEARGSGLCYPTGHSYDCDYAVSSQDLELSLVTVLQFYRDVLPDEHSEKVYAILSGTNLTNATIDQHRQVDRVEAFPEPNRTSRLTPLSLSDEDGIRDQLTPLFRPLSNSQFGYHPGFYYDDEGAWELDEHLE</sequence>
<gene>
    <name evidence="1" type="ORF">DMP03_11905</name>
</gene>
<geneLocation type="plasmid" evidence="1">
    <name>unnamed1</name>
</geneLocation>
<evidence type="ECO:0000313" key="2">
    <source>
        <dbReference type="Proteomes" id="UP000326302"/>
    </source>
</evidence>
<dbReference type="RefSeq" id="WP_011222446.1">
    <property type="nucleotide sequence ID" value="NZ_QJOW01000005.1"/>
</dbReference>
<keyword evidence="1" id="KW-0614">Plasmid</keyword>
<organism evidence="1 2">
    <name type="scientific">Halosegnis rubeus</name>
    <dbReference type="NCBI Taxonomy" id="2212850"/>
    <lineage>
        <taxon>Archaea</taxon>
        <taxon>Methanobacteriati</taxon>
        <taxon>Methanobacteriota</taxon>
        <taxon>Stenosarchaea group</taxon>
        <taxon>Halobacteria</taxon>
        <taxon>Halobacteriales</taxon>
        <taxon>Natronomonadaceae</taxon>
        <taxon>Halosegnis</taxon>
    </lineage>
</organism>
<dbReference type="Proteomes" id="UP000326302">
    <property type="component" value="Unassembled WGS sequence"/>
</dbReference>
<dbReference type="EMBL" id="QJOW01000005">
    <property type="protein sequence ID" value="KAB7513624.1"/>
    <property type="molecule type" value="Genomic_DNA"/>
</dbReference>
<dbReference type="AlphaFoldDB" id="A0A5N5U524"/>